<evidence type="ECO:0000313" key="4">
    <source>
        <dbReference type="Proteomes" id="UP000823634"/>
    </source>
</evidence>
<dbReference type="InterPro" id="IPR050798">
    <property type="entry name" value="YhaM_exoribonuc/phosphodiest"/>
</dbReference>
<dbReference type="CDD" id="cd04492">
    <property type="entry name" value="YhaM_OBF_like"/>
    <property type="match status" value="1"/>
</dbReference>
<dbReference type="NCBIfam" id="TIGR00277">
    <property type="entry name" value="HDIG"/>
    <property type="match status" value="1"/>
</dbReference>
<dbReference type="AlphaFoldDB" id="A0A9D9GV39"/>
<comment type="caution">
    <text evidence="3">The sequence shown here is derived from an EMBL/GenBank/DDBJ whole genome shotgun (WGS) entry which is preliminary data.</text>
</comment>
<evidence type="ECO:0000259" key="2">
    <source>
        <dbReference type="SMART" id="SM00471"/>
    </source>
</evidence>
<proteinExistence type="predicted"/>
<reference evidence="3" key="1">
    <citation type="submission" date="2020-10" db="EMBL/GenBank/DDBJ databases">
        <authorList>
            <person name="Gilroy R."/>
        </authorList>
    </citation>
    <scope>NUCLEOTIDE SEQUENCE</scope>
    <source>
        <strain evidence="3">17113</strain>
    </source>
</reference>
<dbReference type="SUPFAM" id="SSF109604">
    <property type="entry name" value="HD-domain/PDEase-like"/>
    <property type="match status" value="1"/>
</dbReference>
<evidence type="ECO:0000256" key="1">
    <source>
        <dbReference type="ARBA" id="ARBA00022801"/>
    </source>
</evidence>
<dbReference type="InterPro" id="IPR006674">
    <property type="entry name" value="HD_domain"/>
</dbReference>
<dbReference type="GO" id="GO:0016787">
    <property type="term" value="F:hydrolase activity"/>
    <property type="evidence" value="ECO:0007669"/>
    <property type="project" value="UniProtKB-KW"/>
</dbReference>
<dbReference type="EMBL" id="JADINA010000002">
    <property type="protein sequence ID" value="MBO8425752.1"/>
    <property type="molecule type" value="Genomic_DNA"/>
</dbReference>
<dbReference type="SMART" id="SM00471">
    <property type="entry name" value="HDc"/>
    <property type="match status" value="1"/>
</dbReference>
<keyword evidence="1" id="KW-0378">Hydrolase</keyword>
<dbReference type="Proteomes" id="UP000823634">
    <property type="component" value="Unassembled WGS sequence"/>
</dbReference>
<dbReference type="GO" id="GO:0031125">
    <property type="term" value="P:rRNA 3'-end processing"/>
    <property type="evidence" value="ECO:0007669"/>
    <property type="project" value="TreeGrafter"/>
</dbReference>
<dbReference type="InterPro" id="IPR003607">
    <property type="entry name" value="HD/PDEase_dom"/>
</dbReference>
<dbReference type="Pfam" id="PF01966">
    <property type="entry name" value="HD"/>
    <property type="match status" value="1"/>
</dbReference>
<feature type="domain" description="HD/PDEase" evidence="2">
    <location>
        <begin position="153"/>
        <end position="304"/>
    </location>
</feature>
<gene>
    <name evidence="3" type="ORF">IAC61_00340</name>
</gene>
<accession>A0A9D9GV39</accession>
<protein>
    <submittedName>
        <fullName evidence="3">HD domain-containing protein</fullName>
    </submittedName>
</protein>
<dbReference type="CDD" id="cd00077">
    <property type="entry name" value="HDc"/>
    <property type="match status" value="1"/>
</dbReference>
<dbReference type="PANTHER" id="PTHR37294">
    <property type="entry name" value="3'-5' EXORIBONUCLEASE YHAM"/>
    <property type="match status" value="1"/>
</dbReference>
<sequence length="348" mass="39099">MSIKDLRDGDHYFGRLLVADMRRCLSGKGKSYLSLSLQDKTGVIEAKKWDVDEGDEELFAKGKVLRIEGDVLLYNKALQMKIKSGSQVSTEEIDWGELLQSAPLTQEELTKKYQAYLDSLANPDIRKLVEEVVRLSQGRYFYWPGAVRNHHEFTCGLLYHSLTMADLAVKVCEVYPSLNRDIVLAGTLIHDIGKTIELSGPQACSFTIEGKLLGHVSLGFSLVDKAAHDIGLFAFDDLKEEEKTPDHPLYAKKELAVTIEHIMLSHHGKQEFGSPVIPLTREALAVSFIDDFDAKMMILDKAYEPIMPGESTAKIFSMDDRYFYKPTYAKENPSPAGLSLEEEMEAIK</sequence>
<reference evidence="3" key="2">
    <citation type="journal article" date="2021" name="PeerJ">
        <title>Extensive microbial diversity within the chicken gut microbiome revealed by metagenomics and culture.</title>
        <authorList>
            <person name="Gilroy R."/>
            <person name="Ravi A."/>
            <person name="Getino M."/>
            <person name="Pursley I."/>
            <person name="Horton D.L."/>
            <person name="Alikhan N.F."/>
            <person name="Baker D."/>
            <person name="Gharbi K."/>
            <person name="Hall N."/>
            <person name="Watson M."/>
            <person name="Adriaenssens E.M."/>
            <person name="Foster-Nyarko E."/>
            <person name="Jarju S."/>
            <person name="Secka A."/>
            <person name="Antonio M."/>
            <person name="Oren A."/>
            <person name="Chaudhuri R.R."/>
            <person name="La Ragione R."/>
            <person name="Hildebrand F."/>
            <person name="Pallen M.J."/>
        </authorList>
    </citation>
    <scope>NUCLEOTIDE SEQUENCE</scope>
    <source>
        <strain evidence="3">17113</strain>
    </source>
</reference>
<dbReference type="Gene3D" id="1.10.3210.10">
    <property type="entry name" value="Hypothetical protein af1432"/>
    <property type="match status" value="1"/>
</dbReference>
<dbReference type="InterPro" id="IPR006675">
    <property type="entry name" value="HDIG_dom"/>
</dbReference>
<organism evidence="3 4">
    <name type="scientific">Candidatus Alloenteromonas pullistercoris</name>
    <dbReference type="NCBI Taxonomy" id="2840785"/>
    <lineage>
        <taxon>Bacteria</taxon>
        <taxon>Bacillati</taxon>
        <taxon>Bacillota</taxon>
        <taxon>Bacillota incertae sedis</taxon>
        <taxon>Candidatus Alloenteromonas</taxon>
    </lineage>
</organism>
<evidence type="ECO:0000313" key="3">
    <source>
        <dbReference type="EMBL" id="MBO8425752.1"/>
    </source>
</evidence>
<dbReference type="PANTHER" id="PTHR37294:SF1">
    <property type="entry name" value="3'-5' EXORIBONUCLEASE YHAM"/>
    <property type="match status" value="1"/>
</dbReference>
<name>A0A9D9GV39_9FIRM</name>